<dbReference type="Pfam" id="PF04265">
    <property type="entry name" value="TPK_B1_binding"/>
    <property type="match status" value="1"/>
</dbReference>
<dbReference type="GO" id="GO:0005524">
    <property type="term" value="F:ATP binding"/>
    <property type="evidence" value="ECO:0007669"/>
    <property type="project" value="UniProtKB-KW"/>
</dbReference>
<keyword evidence="4" id="KW-0067">ATP-binding</keyword>
<dbReference type="STRING" id="1514904.SU32_16090"/>
<keyword evidence="8" id="KW-1185">Reference proteome</keyword>
<sequence length="218" mass="23195">MSNSASVTILLGGTLTVNDDLLARVKNSYVIAADGGIRHAKELGVTPDVWIGDFDSSKPALLDEYQSVEQIPHSTDKNQSDGELALNLAIARKPKAITVCGAMGGERTDHILFILLGAIRYALDNSDIEFYLTTGNETAFPLIPGRELALDCADDTTFSIIPFSALSGLTVLGVKWPLHSVEVALGSTHTLSNVTTGNTKISLIDGHAIALVQNKHSL</sequence>
<feature type="domain" description="Thiamin pyrophosphokinase thiamin-binding" evidence="6">
    <location>
        <begin position="145"/>
        <end position="209"/>
    </location>
</feature>
<dbReference type="GO" id="GO:0004788">
    <property type="term" value="F:thiamine diphosphokinase activity"/>
    <property type="evidence" value="ECO:0007669"/>
    <property type="project" value="UniProtKB-UniRule"/>
</dbReference>
<gene>
    <name evidence="7" type="ORF">SU32_16090</name>
</gene>
<dbReference type="RefSeq" id="WP_054000403.1">
    <property type="nucleotide sequence ID" value="NZ_JXMU01000033.1"/>
</dbReference>
<dbReference type="SMART" id="SM00983">
    <property type="entry name" value="TPK_B1_binding"/>
    <property type="match status" value="1"/>
</dbReference>
<dbReference type="PANTHER" id="PTHR41299">
    <property type="entry name" value="THIAMINE PYROPHOSPHOKINASE"/>
    <property type="match status" value="1"/>
</dbReference>
<dbReference type="AlphaFoldDB" id="A0A0M9GKQ2"/>
<dbReference type="PANTHER" id="PTHR41299:SF1">
    <property type="entry name" value="THIAMINE PYROPHOSPHOKINASE"/>
    <property type="match status" value="1"/>
</dbReference>
<evidence type="ECO:0000259" key="6">
    <source>
        <dbReference type="SMART" id="SM00983"/>
    </source>
</evidence>
<accession>A0A0M9GKQ2</accession>
<dbReference type="EMBL" id="JXMU01000033">
    <property type="protein sequence ID" value="KPB00030.1"/>
    <property type="molecule type" value="Genomic_DNA"/>
</dbReference>
<evidence type="ECO:0000256" key="4">
    <source>
        <dbReference type="ARBA" id="ARBA00022840"/>
    </source>
</evidence>
<evidence type="ECO:0000313" key="8">
    <source>
        <dbReference type="Proteomes" id="UP000038011"/>
    </source>
</evidence>
<dbReference type="PATRIC" id="fig|1514904.3.peg.2626"/>
<dbReference type="Proteomes" id="UP000038011">
    <property type="component" value="Unassembled WGS sequence"/>
</dbReference>
<organism evidence="7 8">
    <name type="scientific">Ahrensia marina</name>
    <dbReference type="NCBI Taxonomy" id="1514904"/>
    <lineage>
        <taxon>Bacteria</taxon>
        <taxon>Pseudomonadati</taxon>
        <taxon>Pseudomonadota</taxon>
        <taxon>Alphaproteobacteria</taxon>
        <taxon>Hyphomicrobiales</taxon>
        <taxon>Ahrensiaceae</taxon>
        <taxon>Ahrensia</taxon>
    </lineage>
</organism>
<evidence type="ECO:0000256" key="5">
    <source>
        <dbReference type="NCBIfam" id="TIGR01378"/>
    </source>
</evidence>
<keyword evidence="2" id="KW-0547">Nucleotide-binding</keyword>
<evidence type="ECO:0000256" key="3">
    <source>
        <dbReference type="ARBA" id="ARBA00022777"/>
    </source>
</evidence>
<dbReference type="InterPro" id="IPR036371">
    <property type="entry name" value="TPK_B1-bd_sf"/>
</dbReference>
<dbReference type="InterPro" id="IPR007373">
    <property type="entry name" value="Thiamin_PyroPKinase_B1-bd"/>
</dbReference>
<evidence type="ECO:0000256" key="2">
    <source>
        <dbReference type="ARBA" id="ARBA00022741"/>
    </source>
</evidence>
<evidence type="ECO:0000313" key="7">
    <source>
        <dbReference type="EMBL" id="KPB00030.1"/>
    </source>
</evidence>
<dbReference type="InterPro" id="IPR006282">
    <property type="entry name" value="Thi_PPkinase"/>
</dbReference>
<keyword evidence="3" id="KW-0418">Kinase</keyword>
<dbReference type="InterPro" id="IPR053149">
    <property type="entry name" value="TPK"/>
</dbReference>
<reference evidence="7 8" key="1">
    <citation type="submission" date="2015-01" db="EMBL/GenBank/DDBJ databases">
        <title>Ahrensia donghaiensis sp. nov., a novel dimethylsulphoniopropionate-cleavage bacterium isolated from seawater and emended descriptions of the genus Ahrensia and Ahrensia kielensis.</title>
        <authorList>
            <person name="Liu J."/>
        </authorList>
    </citation>
    <scope>NUCLEOTIDE SEQUENCE [LARGE SCALE GENOMIC DNA]</scope>
    <source>
        <strain evidence="7 8">LZD062</strain>
    </source>
</reference>
<dbReference type="SUPFAM" id="SSF63999">
    <property type="entry name" value="Thiamin pyrophosphokinase, catalytic domain"/>
    <property type="match status" value="1"/>
</dbReference>
<dbReference type="OrthoDB" id="9804377at2"/>
<dbReference type="GO" id="GO:0030975">
    <property type="term" value="F:thiamine binding"/>
    <property type="evidence" value="ECO:0007669"/>
    <property type="project" value="InterPro"/>
</dbReference>
<dbReference type="GO" id="GO:0006772">
    <property type="term" value="P:thiamine metabolic process"/>
    <property type="evidence" value="ECO:0007669"/>
    <property type="project" value="UniProtKB-UniRule"/>
</dbReference>
<comment type="caution">
    <text evidence="7">The sequence shown here is derived from an EMBL/GenBank/DDBJ whole genome shotgun (WGS) entry which is preliminary data.</text>
</comment>
<keyword evidence="1" id="KW-0808">Transferase</keyword>
<dbReference type="EC" id="2.7.6.2" evidence="5"/>
<dbReference type="SUPFAM" id="SSF63862">
    <property type="entry name" value="Thiamin pyrophosphokinase, substrate-binding domain"/>
    <property type="match status" value="1"/>
</dbReference>
<evidence type="ECO:0000256" key="1">
    <source>
        <dbReference type="ARBA" id="ARBA00022679"/>
    </source>
</evidence>
<dbReference type="Pfam" id="PF04263">
    <property type="entry name" value="TPK_catalytic"/>
    <property type="match status" value="1"/>
</dbReference>
<dbReference type="GO" id="GO:0016301">
    <property type="term" value="F:kinase activity"/>
    <property type="evidence" value="ECO:0007669"/>
    <property type="project" value="UniProtKB-KW"/>
</dbReference>
<protein>
    <recommendedName>
        <fullName evidence="5">Thiamine diphosphokinase</fullName>
        <ecNumber evidence="5">2.7.6.2</ecNumber>
    </recommendedName>
</protein>
<dbReference type="Gene3D" id="3.40.50.10240">
    <property type="entry name" value="Thiamin pyrophosphokinase, catalytic domain"/>
    <property type="match status" value="1"/>
</dbReference>
<dbReference type="GO" id="GO:0009229">
    <property type="term" value="P:thiamine diphosphate biosynthetic process"/>
    <property type="evidence" value="ECO:0007669"/>
    <property type="project" value="InterPro"/>
</dbReference>
<dbReference type="InterPro" id="IPR036759">
    <property type="entry name" value="TPK_catalytic_sf"/>
</dbReference>
<dbReference type="NCBIfam" id="TIGR01378">
    <property type="entry name" value="thi_PPkinase"/>
    <property type="match status" value="1"/>
</dbReference>
<name>A0A0M9GKQ2_9HYPH</name>
<dbReference type="CDD" id="cd07995">
    <property type="entry name" value="TPK"/>
    <property type="match status" value="1"/>
</dbReference>
<proteinExistence type="predicted"/>
<dbReference type="InterPro" id="IPR007371">
    <property type="entry name" value="TPK_catalytic"/>
</dbReference>